<dbReference type="AlphaFoldDB" id="A0AAJ6QTR4"/>
<name>A0AAJ6QTR4_9ACAR</name>
<dbReference type="KEGG" id="goe:100900882"/>
<dbReference type="Proteomes" id="UP000694867">
    <property type="component" value="Unplaced"/>
</dbReference>
<feature type="transmembrane region" description="Helical" evidence="2">
    <location>
        <begin position="259"/>
        <end position="279"/>
    </location>
</feature>
<dbReference type="RefSeq" id="XP_003743632.1">
    <property type="nucleotide sequence ID" value="XM_003743584.2"/>
</dbReference>
<feature type="region of interest" description="Disordered" evidence="1">
    <location>
        <begin position="126"/>
        <end position="159"/>
    </location>
</feature>
<protein>
    <submittedName>
        <fullName evidence="4">Uncharacterized protein LOC100900882</fullName>
    </submittedName>
</protein>
<keyword evidence="2" id="KW-1133">Transmembrane helix</keyword>
<evidence type="ECO:0000256" key="2">
    <source>
        <dbReference type="SAM" id="Phobius"/>
    </source>
</evidence>
<evidence type="ECO:0000313" key="4">
    <source>
        <dbReference type="RefSeq" id="XP_003743632.1"/>
    </source>
</evidence>
<reference evidence="4" key="1">
    <citation type="submission" date="2025-08" db="UniProtKB">
        <authorList>
            <consortium name="RefSeq"/>
        </authorList>
    </citation>
    <scope>IDENTIFICATION</scope>
</reference>
<accession>A0AAJ6QTR4</accession>
<feature type="compositionally biased region" description="Polar residues" evidence="1">
    <location>
        <begin position="126"/>
        <end position="137"/>
    </location>
</feature>
<sequence length="284" mass="31402">MLAVIDNQYGSETYFLTFPNSPRPSTDIIPASSTEKLADESGRGVPRDSENKEEILESIETPTEAESGSPELIATGDRPQGPNSDAGSDIREKPVNLPPIFEICEIPVEVGCTEHACGERLQSSPTRILSVSHQQPSRKAPEQAGVPRQRANRYTSERAVRGSSRGRNCIYRVSASGSLEEMRHRSRGDVSPTSRRKDRDEVWGSCGEDIHADVMYLGRSDEFADPSTKRTYRIRPRHKTLESRDLGEASSSAGCLLKVFKILGLFLLAIVISAVWVLIEDYLL</sequence>
<feature type="region of interest" description="Disordered" evidence="1">
    <location>
        <begin position="181"/>
        <end position="200"/>
    </location>
</feature>
<evidence type="ECO:0000256" key="1">
    <source>
        <dbReference type="SAM" id="MobiDB-lite"/>
    </source>
</evidence>
<keyword evidence="2" id="KW-0472">Membrane</keyword>
<organism evidence="3 4">
    <name type="scientific">Galendromus occidentalis</name>
    <name type="common">western predatory mite</name>
    <dbReference type="NCBI Taxonomy" id="34638"/>
    <lineage>
        <taxon>Eukaryota</taxon>
        <taxon>Metazoa</taxon>
        <taxon>Ecdysozoa</taxon>
        <taxon>Arthropoda</taxon>
        <taxon>Chelicerata</taxon>
        <taxon>Arachnida</taxon>
        <taxon>Acari</taxon>
        <taxon>Parasitiformes</taxon>
        <taxon>Mesostigmata</taxon>
        <taxon>Gamasina</taxon>
        <taxon>Phytoseioidea</taxon>
        <taxon>Phytoseiidae</taxon>
        <taxon>Typhlodrominae</taxon>
        <taxon>Galendromus</taxon>
    </lineage>
</organism>
<dbReference type="GeneID" id="100900882"/>
<keyword evidence="2" id="KW-0812">Transmembrane</keyword>
<gene>
    <name evidence="4" type="primary">LOC100900882</name>
</gene>
<feature type="region of interest" description="Disordered" evidence="1">
    <location>
        <begin position="20"/>
        <end position="94"/>
    </location>
</feature>
<proteinExistence type="predicted"/>
<evidence type="ECO:0000313" key="3">
    <source>
        <dbReference type="Proteomes" id="UP000694867"/>
    </source>
</evidence>
<feature type="compositionally biased region" description="Basic and acidic residues" evidence="1">
    <location>
        <begin position="36"/>
        <end position="55"/>
    </location>
</feature>
<keyword evidence="3" id="KW-1185">Reference proteome</keyword>